<feature type="compositionally biased region" description="Basic and acidic residues" evidence="1">
    <location>
        <begin position="378"/>
        <end position="390"/>
    </location>
</feature>
<sequence length="573" mass="61842">MPTYLLHGFRWPRPLIRIHIILQNLDDAAAEWLVAPETTQTLLDNFNELYPESMQHLERLRFVEQYDPSDLSAAAASQPYAYVADVCEEVKLSVPINEVTQRGVPNEQWIALMELKDKIAPEEEVGWFIVVCGDEERYAPPSTDDSGSQTAIAPSSSESSQKAASVRGPSTAKAIADDKQQTKAQAPPVKQPEPKGFRKFFGSGRLGRSKSRPALEMNPNKSKESVAKQASQSDSQTKPPLPANGVKNSEVNGSRANGEVAMPPVEQKRRMQDLTPPATRAGQRHSMIGAVPDLGPPEGVATHWNPNGVQPAFENPSFDHRISRRNSYVPAFSNSPRAVSPEHRRPYSPVSTIRNGAGSPTSFRSGARSPVSVMRNSEMVRAESPSRGDLRGANGTVSPITPQYATFGQSRGGGNAAPNGNGFTSGQAAQDPASQHEATLAALQGGQQQDSTNNLAPQPSSMKFRPKSVKDRQRLSLQTQIPPPPPVPEEEEGEAMDEIIAMSPAARQPITSFRKSRSSIALSMVSAGPGNSNSQVNLSGVNLTADTQKPYFGQTINSADLIATGIENAFSRL</sequence>
<dbReference type="Proteomes" id="UP000281677">
    <property type="component" value="Unassembled WGS sequence"/>
</dbReference>
<dbReference type="VEuPathDB" id="FungiDB:BTJ68_14871"/>
<name>A0A3M7IBR4_HORWE</name>
<feature type="compositionally biased region" description="Polar residues" evidence="1">
    <location>
        <begin position="246"/>
        <end position="255"/>
    </location>
</feature>
<feature type="compositionally biased region" description="Polar residues" evidence="1">
    <location>
        <begin position="395"/>
        <end position="409"/>
    </location>
</feature>
<comment type="caution">
    <text evidence="2">The sequence shown here is derived from an EMBL/GenBank/DDBJ whole genome shotgun (WGS) entry which is preliminary data.</text>
</comment>
<organism evidence="2 3">
    <name type="scientific">Hortaea werneckii</name>
    <name type="common">Black yeast</name>
    <name type="synonym">Cladosporium werneckii</name>
    <dbReference type="NCBI Taxonomy" id="91943"/>
    <lineage>
        <taxon>Eukaryota</taxon>
        <taxon>Fungi</taxon>
        <taxon>Dikarya</taxon>
        <taxon>Ascomycota</taxon>
        <taxon>Pezizomycotina</taxon>
        <taxon>Dothideomycetes</taxon>
        <taxon>Dothideomycetidae</taxon>
        <taxon>Mycosphaerellales</taxon>
        <taxon>Teratosphaeriaceae</taxon>
        <taxon>Hortaea</taxon>
    </lineage>
</organism>
<reference evidence="2 3" key="1">
    <citation type="journal article" date="2018" name="BMC Genomics">
        <title>Genomic evidence for intraspecific hybridization in a clonal and extremely halotolerant yeast.</title>
        <authorList>
            <person name="Gostincar C."/>
            <person name="Stajich J.E."/>
            <person name="Zupancic J."/>
            <person name="Zalar P."/>
            <person name="Gunde-Cimerman N."/>
        </authorList>
    </citation>
    <scope>NUCLEOTIDE SEQUENCE [LARGE SCALE GENOMIC DNA]</scope>
    <source>
        <strain evidence="2 3">EXF-120</strain>
    </source>
</reference>
<dbReference type="OrthoDB" id="371463at2759"/>
<feature type="compositionally biased region" description="Polar residues" evidence="1">
    <location>
        <begin position="424"/>
        <end position="437"/>
    </location>
</feature>
<evidence type="ECO:0000313" key="3">
    <source>
        <dbReference type="Proteomes" id="UP000281677"/>
    </source>
</evidence>
<evidence type="ECO:0000256" key="1">
    <source>
        <dbReference type="SAM" id="MobiDB-lite"/>
    </source>
</evidence>
<gene>
    <name evidence="2" type="ORF">D0859_13147</name>
</gene>
<feature type="region of interest" description="Disordered" evidence="1">
    <location>
        <begin position="138"/>
        <end position="317"/>
    </location>
</feature>
<dbReference type="EMBL" id="QWIT01000534">
    <property type="protein sequence ID" value="RMZ22815.1"/>
    <property type="molecule type" value="Genomic_DNA"/>
</dbReference>
<feature type="compositionally biased region" description="Low complexity" evidence="1">
    <location>
        <begin position="148"/>
        <end position="165"/>
    </location>
</feature>
<feature type="compositionally biased region" description="Low complexity" evidence="1">
    <location>
        <begin position="440"/>
        <end position="449"/>
    </location>
</feature>
<feature type="compositionally biased region" description="Polar residues" evidence="1">
    <location>
        <begin position="349"/>
        <end position="364"/>
    </location>
</feature>
<evidence type="ECO:0000313" key="2">
    <source>
        <dbReference type="EMBL" id="RMZ22815.1"/>
    </source>
</evidence>
<proteinExistence type="predicted"/>
<protein>
    <submittedName>
        <fullName evidence="2">Uncharacterized protein</fullName>
    </submittedName>
</protein>
<dbReference type="VEuPathDB" id="FungiDB:BTJ68_03579"/>
<feature type="region of interest" description="Disordered" evidence="1">
    <location>
        <begin position="331"/>
        <end position="491"/>
    </location>
</feature>
<feature type="compositionally biased region" description="Polar residues" evidence="1">
    <location>
        <begin position="228"/>
        <end position="238"/>
    </location>
</feature>
<accession>A0A3M7IBR4</accession>
<dbReference type="AlphaFoldDB" id="A0A3M7IBR4"/>
<feature type="compositionally biased region" description="Polar residues" evidence="1">
    <location>
        <begin position="450"/>
        <end position="461"/>
    </location>
</feature>